<accession>A0A1X2GQJ4</accession>
<comment type="caution">
    <text evidence="1">The sequence shown here is derived from an EMBL/GenBank/DDBJ whole genome shotgun (WGS) entry which is preliminary data.</text>
</comment>
<gene>
    <name evidence="1" type="ORF">DM01DRAFT_1184786</name>
</gene>
<organism evidence="1 2">
    <name type="scientific">Hesseltinella vesiculosa</name>
    <dbReference type="NCBI Taxonomy" id="101127"/>
    <lineage>
        <taxon>Eukaryota</taxon>
        <taxon>Fungi</taxon>
        <taxon>Fungi incertae sedis</taxon>
        <taxon>Mucoromycota</taxon>
        <taxon>Mucoromycotina</taxon>
        <taxon>Mucoromycetes</taxon>
        <taxon>Mucorales</taxon>
        <taxon>Cunninghamellaceae</taxon>
        <taxon>Hesseltinella</taxon>
    </lineage>
</organism>
<keyword evidence="2" id="KW-1185">Reference proteome</keyword>
<proteinExistence type="predicted"/>
<dbReference type="EMBL" id="MCGT01000005">
    <property type="protein sequence ID" value="ORX59389.1"/>
    <property type="molecule type" value="Genomic_DNA"/>
</dbReference>
<protein>
    <submittedName>
        <fullName evidence="1">Uncharacterized protein</fullName>
    </submittedName>
</protein>
<dbReference type="Proteomes" id="UP000242146">
    <property type="component" value="Unassembled WGS sequence"/>
</dbReference>
<evidence type="ECO:0000313" key="1">
    <source>
        <dbReference type="EMBL" id="ORX59389.1"/>
    </source>
</evidence>
<reference evidence="1 2" key="1">
    <citation type="submission" date="2016-07" db="EMBL/GenBank/DDBJ databases">
        <title>Pervasive Adenine N6-methylation of Active Genes in Fungi.</title>
        <authorList>
            <consortium name="DOE Joint Genome Institute"/>
            <person name="Mondo S.J."/>
            <person name="Dannebaum R.O."/>
            <person name="Kuo R.C."/>
            <person name="Labutti K."/>
            <person name="Haridas S."/>
            <person name="Kuo A."/>
            <person name="Salamov A."/>
            <person name="Ahrendt S.R."/>
            <person name="Lipzen A."/>
            <person name="Sullivan W."/>
            <person name="Andreopoulos W.B."/>
            <person name="Clum A."/>
            <person name="Lindquist E."/>
            <person name="Daum C."/>
            <person name="Ramamoorthy G.K."/>
            <person name="Gryganskyi A."/>
            <person name="Culley D."/>
            <person name="Magnuson J.K."/>
            <person name="James T.Y."/>
            <person name="O'Malley M.A."/>
            <person name="Stajich J.E."/>
            <person name="Spatafora J.W."/>
            <person name="Visel A."/>
            <person name="Grigoriev I.V."/>
        </authorList>
    </citation>
    <scope>NUCLEOTIDE SEQUENCE [LARGE SCALE GENOMIC DNA]</scope>
    <source>
        <strain evidence="1 2">NRRL 3301</strain>
    </source>
</reference>
<dbReference type="AlphaFoldDB" id="A0A1X2GQJ4"/>
<evidence type="ECO:0000313" key="2">
    <source>
        <dbReference type="Proteomes" id="UP000242146"/>
    </source>
</evidence>
<sequence length="87" mass="10084">MTECVLETSRCRPYKLSHPVYCHCHHVIHWTTFDSLRLPRSKVAWLSRMAWLLPLGQPGRPGESEEGEGKHHTYGFTQVALLQRSLQ</sequence>
<name>A0A1X2GQJ4_9FUNG</name>